<organism evidence="4 5">
    <name type="scientific">Punica granatum</name>
    <name type="common">Pomegranate</name>
    <dbReference type="NCBI Taxonomy" id="22663"/>
    <lineage>
        <taxon>Eukaryota</taxon>
        <taxon>Viridiplantae</taxon>
        <taxon>Streptophyta</taxon>
        <taxon>Embryophyta</taxon>
        <taxon>Tracheophyta</taxon>
        <taxon>Spermatophyta</taxon>
        <taxon>Magnoliopsida</taxon>
        <taxon>eudicotyledons</taxon>
        <taxon>Gunneridae</taxon>
        <taxon>Pentapetalae</taxon>
        <taxon>rosids</taxon>
        <taxon>malvids</taxon>
        <taxon>Myrtales</taxon>
        <taxon>Lythraceae</taxon>
        <taxon>Punica</taxon>
    </lineage>
</organism>
<sequence length="602" mass="66049">MSVLLSLLFFLFTAFISSELTSLPGDHRALLSADQGHDVIETDHRLSKALIGDDGRVYACSGRDFFAFEGNGTIAWTVHLNYTCNGNIAPVHGGRGKIYLVAEDRVLKITFPTLGTPGSGAAEVFFGPDPGQGTPGEIVGISIANTEGELYCLSARNPQFLWIRDFSSLDKVFTITAGNNGHLFVTIPVRALVLALDVSTGNILWQQSVGPLSTSEYAPVADSNGYVSIGSLDGCLYSISPTGTVKKFPKLSPPKSVLLVSPIPDCSGYAVYISQTEMEKKISRTMGEYTYISALRPKSAVFTLLVPATGSIYWSETYSDHVPSSLTESDLHRFLLDERILLAFFAASRQKLVSSCSQATSKRLSVYTGDERMIILFLVFETLILIVLAGLVRFCHIFWRKKKLQGEGLGSFLEKRRSLQLTKKAFDRTITELKQKAGEEAVSDKVLQEIGDLVQEREAVQRKLSTTYSLGRDPKPVSGSERLLPLQGSKMKSYSFRDARKESVTTIFHTLSETSSAESSSSGGSERGACFRDKGKAPFEEEEDESSSSGTLEPETTRSTGLTGNLLTLNAGLEPRREEVADPRNNERKNFWLKRRTLSSTN</sequence>
<accession>A0A218XIP6</accession>
<dbReference type="InterPro" id="IPR015943">
    <property type="entry name" value="WD40/YVTN_repeat-like_dom_sf"/>
</dbReference>
<feature type="signal peptide" evidence="3">
    <location>
        <begin position="1"/>
        <end position="18"/>
    </location>
</feature>
<reference evidence="5" key="1">
    <citation type="journal article" date="2017" name="Plant J.">
        <title>The pomegranate (Punica granatum L.) genome and the genomics of punicalagin biosynthesis.</title>
        <authorList>
            <person name="Qin G."/>
            <person name="Xu C."/>
            <person name="Ming R."/>
            <person name="Tang H."/>
            <person name="Guyot R."/>
            <person name="Kramer E.M."/>
            <person name="Hu Y."/>
            <person name="Yi X."/>
            <person name="Qi Y."/>
            <person name="Xu X."/>
            <person name="Gao Z."/>
            <person name="Pan H."/>
            <person name="Jian J."/>
            <person name="Tian Y."/>
            <person name="Yue Z."/>
            <person name="Xu Y."/>
        </authorList>
    </citation>
    <scope>NUCLEOTIDE SEQUENCE [LARGE SCALE GENOMIC DNA]</scope>
    <source>
        <strain evidence="5">cv. Dabenzi</strain>
    </source>
</reference>
<evidence type="ECO:0000256" key="1">
    <source>
        <dbReference type="SAM" id="MobiDB-lite"/>
    </source>
</evidence>
<feature type="compositionally biased region" description="Basic residues" evidence="1">
    <location>
        <begin position="591"/>
        <end position="602"/>
    </location>
</feature>
<keyword evidence="2" id="KW-1133">Transmembrane helix</keyword>
<dbReference type="InterPro" id="IPR045301">
    <property type="entry name" value="GEX3-like"/>
</dbReference>
<evidence type="ECO:0000256" key="3">
    <source>
        <dbReference type="SAM" id="SignalP"/>
    </source>
</evidence>
<dbReference type="Proteomes" id="UP000197138">
    <property type="component" value="Unassembled WGS sequence"/>
</dbReference>
<feature type="compositionally biased region" description="Low complexity" evidence="1">
    <location>
        <begin position="512"/>
        <end position="528"/>
    </location>
</feature>
<evidence type="ECO:0000256" key="2">
    <source>
        <dbReference type="SAM" id="Phobius"/>
    </source>
</evidence>
<evidence type="ECO:0000313" key="4">
    <source>
        <dbReference type="EMBL" id="OWM84678.1"/>
    </source>
</evidence>
<dbReference type="PANTHER" id="PTHR37253">
    <property type="entry name" value="PROTEIN GAMETE EXPRESSED 3"/>
    <property type="match status" value="1"/>
</dbReference>
<dbReference type="InterPro" id="IPR011047">
    <property type="entry name" value="Quinoprotein_ADH-like_sf"/>
</dbReference>
<dbReference type="SUPFAM" id="SSF50998">
    <property type="entry name" value="Quinoprotein alcohol dehydrogenase-like"/>
    <property type="match status" value="1"/>
</dbReference>
<feature type="region of interest" description="Disordered" evidence="1">
    <location>
        <begin position="512"/>
        <end position="602"/>
    </location>
</feature>
<keyword evidence="3" id="KW-0732">Signal</keyword>
<feature type="transmembrane region" description="Helical" evidence="2">
    <location>
        <begin position="373"/>
        <end position="395"/>
    </location>
</feature>
<keyword evidence="2" id="KW-0472">Membrane</keyword>
<comment type="caution">
    <text evidence="4">The sequence shown here is derived from an EMBL/GenBank/DDBJ whole genome shotgun (WGS) entry which is preliminary data.</text>
</comment>
<feature type="chain" id="PRO_5013301794" description="Protein GAMETE EXPRESSED 3" evidence="3">
    <location>
        <begin position="19"/>
        <end position="602"/>
    </location>
</feature>
<dbReference type="AlphaFoldDB" id="A0A218XIP6"/>
<evidence type="ECO:0008006" key="6">
    <source>
        <dbReference type="Google" id="ProtNLM"/>
    </source>
</evidence>
<dbReference type="InterPro" id="IPR018391">
    <property type="entry name" value="PQQ_b-propeller_rpt"/>
</dbReference>
<feature type="compositionally biased region" description="Basic and acidic residues" evidence="1">
    <location>
        <begin position="574"/>
        <end position="590"/>
    </location>
</feature>
<dbReference type="Gene3D" id="2.130.10.10">
    <property type="entry name" value="YVTN repeat-like/Quinoprotein amine dehydrogenase"/>
    <property type="match status" value="1"/>
</dbReference>
<dbReference type="GO" id="GO:0009793">
    <property type="term" value="P:embryo development ending in seed dormancy"/>
    <property type="evidence" value="ECO:0007669"/>
    <property type="project" value="TreeGrafter"/>
</dbReference>
<dbReference type="EMBL" id="MTKT01001287">
    <property type="protein sequence ID" value="OWM84678.1"/>
    <property type="molecule type" value="Genomic_DNA"/>
</dbReference>
<dbReference type="GO" id="GO:0005886">
    <property type="term" value="C:plasma membrane"/>
    <property type="evidence" value="ECO:0007669"/>
    <property type="project" value="TreeGrafter"/>
</dbReference>
<dbReference type="PANTHER" id="PTHR37253:SF1">
    <property type="entry name" value="PROTEIN GAMETE EXPRESSED 3"/>
    <property type="match status" value="1"/>
</dbReference>
<dbReference type="GO" id="GO:0010183">
    <property type="term" value="P:pollen tube guidance"/>
    <property type="evidence" value="ECO:0007669"/>
    <property type="project" value="TreeGrafter"/>
</dbReference>
<gene>
    <name evidence="4" type="ORF">CDL15_Pgr027465</name>
</gene>
<feature type="compositionally biased region" description="Basic and acidic residues" evidence="1">
    <location>
        <begin position="529"/>
        <end position="539"/>
    </location>
</feature>
<proteinExistence type="predicted"/>
<keyword evidence="2" id="KW-0812">Transmembrane</keyword>
<feature type="compositionally biased region" description="Low complexity" evidence="1">
    <location>
        <begin position="557"/>
        <end position="573"/>
    </location>
</feature>
<dbReference type="SMART" id="SM00564">
    <property type="entry name" value="PQQ"/>
    <property type="match status" value="3"/>
</dbReference>
<evidence type="ECO:0000313" key="5">
    <source>
        <dbReference type="Proteomes" id="UP000197138"/>
    </source>
</evidence>
<protein>
    <recommendedName>
        <fullName evidence="6">Protein GAMETE EXPRESSED 3</fullName>
    </recommendedName>
</protein>
<name>A0A218XIP6_PUNGR</name>